<dbReference type="Proteomes" id="UP000284706">
    <property type="component" value="Unassembled WGS sequence"/>
</dbReference>
<sequence>MTKRPCSFSGYTALPAALHYFYPPASYGRPIRIVPGLADFSIDLEELLTQLRTSDGPPGCLGFYVSPPRDYDASRLWLGIIRSSSSGGSQPEFCPFRPVWRSFGALNNGTLDPNFAKQLMKRSVDLEAEENINWTCQVQFEEDLDKKTDSSIIRRDVFIQHSSYIGRDCGCPTSN</sequence>
<dbReference type="AlphaFoldDB" id="A0A409WEQ9"/>
<dbReference type="EMBL" id="NHYE01005100">
    <property type="protein sequence ID" value="PPQ76950.1"/>
    <property type="molecule type" value="Genomic_DNA"/>
</dbReference>
<keyword evidence="2" id="KW-1185">Reference proteome</keyword>
<evidence type="ECO:0000313" key="2">
    <source>
        <dbReference type="Proteomes" id="UP000284706"/>
    </source>
</evidence>
<protein>
    <submittedName>
        <fullName evidence="1">Uncharacterized protein</fullName>
    </submittedName>
</protein>
<evidence type="ECO:0000313" key="1">
    <source>
        <dbReference type="EMBL" id="PPQ76950.1"/>
    </source>
</evidence>
<gene>
    <name evidence="1" type="ORF">CVT26_007947</name>
</gene>
<name>A0A409WEQ9_9AGAR</name>
<dbReference type="InParanoid" id="A0A409WEQ9"/>
<comment type="caution">
    <text evidence="1">The sequence shown here is derived from an EMBL/GenBank/DDBJ whole genome shotgun (WGS) entry which is preliminary data.</text>
</comment>
<proteinExistence type="predicted"/>
<accession>A0A409WEQ9</accession>
<reference evidence="1 2" key="1">
    <citation type="journal article" date="2018" name="Evol. Lett.">
        <title>Horizontal gene cluster transfer increased hallucinogenic mushroom diversity.</title>
        <authorList>
            <person name="Reynolds H.T."/>
            <person name="Vijayakumar V."/>
            <person name="Gluck-Thaler E."/>
            <person name="Korotkin H.B."/>
            <person name="Matheny P.B."/>
            <person name="Slot J.C."/>
        </authorList>
    </citation>
    <scope>NUCLEOTIDE SEQUENCE [LARGE SCALE GENOMIC DNA]</scope>
    <source>
        <strain evidence="1 2">SRW20</strain>
    </source>
</reference>
<organism evidence="1 2">
    <name type="scientific">Gymnopilus dilepis</name>
    <dbReference type="NCBI Taxonomy" id="231916"/>
    <lineage>
        <taxon>Eukaryota</taxon>
        <taxon>Fungi</taxon>
        <taxon>Dikarya</taxon>
        <taxon>Basidiomycota</taxon>
        <taxon>Agaricomycotina</taxon>
        <taxon>Agaricomycetes</taxon>
        <taxon>Agaricomycetidae</taxon>
        <taxon>Agaricales</taxon>
        <taxon>Agaricineae</taxon>
        <taxon>Hymenogastraceae</taxon>
        <taxon>Gymnopilus</taxon>
    </lineage>
</organism>